<keyword evidence="2" id="KW-1185">Reference proteome</keyword>
<dbReference type="Proteomes" id="UP001163823">
    <property type="component" value="Chromosome 11"/>
</dbReference>
<evidence type="ECO:0000313" key="2">
    <source>
        <dbReference type="Proteomes" id="UP001163823"/>
    </source>
</evidence>
<gene>
    <name evidence="1" type="ORF">O6P43_026244</name>
</gene>
<accession>A0AAD7L1P9</accession>
<sequence length="427" mass="47195">MEFSGSCVFGAIDGGIQVSRAMNGEIQTQNLKQAQNLNPAHGRPPELIRNGGFIGAQGMASINGVMGVQWLPEINNCSFDFHLYHHDYGGNVHNLGKQPYWSSCYSNPFPQPSYQPDQNPYNAYTSCRNSSNWYGYGSTQYVGCGHSYQHQNHSYSQLVGATQIACGPYQSSPLTQETRYFTGSEIYSGSYKNSSDCQTIGMATHVKPPTPTGSKQFLVMQKQKEKPLGIERLNGGEIASVELQELGKGHMGMNEGSANKNVNAGMLEESGFTALVKAGVSIEEVKKTKDAQNLIPERSYDVNWKSGARNGQEWLGINVIPETPNLMPNVGGCYKDKNEWAKVKHAHDYVGKEEIKEEMVCEDFCSPQTDGAPARTPQSDPVVDVREMLFKTVVYLKRVKKTEAFTPMHAILAENQYLRLCGVEFGV</sequence>
<dbReference type="KEGG" id="qsa:O6P43_026244"/>
<dbReference type="AlphaFoldDB" id="A0AAD7L1P9"/>
<proteinExistence type="predicted"/>
<reference evidence="1" key="1">
    <citation type="journal article" date="2023" name="Science">
        <title>Elucidation of the pathway for biosynthesis of saponin adjuvants from the soapbark tree.</title>
        <authorList>
            <person name="Reed J."/>
            <person name="Orme A."/>
            <person name="El-Demerdash A."/>
            <person name="Owen C."/>
            <person name="Martin L.B.B."/>
            <person name="Misra R.C."/>
            <person name="Kikuchi S."/>
            <person name="Rejzek M."/>
            <person name="Martin A.C."/>
            <person name="Harkess A."/>
            <person name="Leebens-Mack J."/>
            <person name="Louveau T."/>
            <person name="Stephenson M.J."/>
            <person name="Osbourn A."/>
        </authorList>
    </citation>
    <scope>NUCLEOTIDE SEQUENCE</scope>
    <source>
        <strain evidence="1">S10</strain>
    </source>
</reference>
<dbReference type="EMBL" id="JARAOO010000011">
    <property type="protein sequence ID" value="KAJ7949999.1"/>
    <property type="molecule type" value="Genomic_DNA"/>
</dbReference>
<organism evidence="1 2">
    <name type="scientific">Quillaja saponaria</name>
    <name type="common">Soap bark tree</name>
    <dbReference type="NCBI Taxonomy" id="32244"/>
    <lineage>
        <taxon>Eukaryota</taxon>
        <taxon>Viridiplantae</taxon>
        <taxon>Streptophyta</taxon>
        <taxon>Embryophyta</taxon>
        <taxon>Tracheophyta</taxon>
        <taxon>Spermatophyta</taxon>
        <taxon>Magnoliopsida</taxon>
        <taxon>eudicotyledons</taxon>
        <taxon>Gunneridae</taxon>
        <taxon>Pentapetalae</taxon>
        <taxon>rosids</taxon>
        <taxon>fabids</taxon>
        <taxon>Fabales</taxon>
        <taxon>Quillajaceae</taxon>
        <taxon>Quillaja</taxon>
    </lineage>
</organism>
<keyword evidence="1" id="KW-0675">Receptor</keyword>
<name>A0AAD7L1P9_QUISA</name>
<comment type="caution">
    <text evidence="1">The sequence shown here is derived from an EMBL/GenBank/DDBJ whole genome shotgun (WGS) entry which is preliminary data.</text>
</comment>
<protein>
    <submittedName>
        <fullName evidence="1">Leukocyte receptor cluster member-like protein</fullName>
    </submittedName>
</protein>
<evidence type="ECO:0000313" key="1">
    <source>
        <dbReference type="EMBL" id="KAJ7949999.1"/>
    </source>
</evidence>